<keyword evidence="3" id="KW-1185">Reference proteome</keyword>
<evidence type="ECO:0000256" key="1">
    <source>
        <dbReference type="SAM" id="MobiDB-lite"/>
    </source>
</evidence>
<name>A0AAE0T2G1_9BIVA</name>
<dbReference type="AlphaFoldDB" id="A0AAE0T2G1"/>
<reference evidence="2" key="3">
    <citation type="submission" date="2023-05" db="EMBL/GenBank/DDBJ databases">
        <authorList>
            <person name="Smith C.H."/>
        </authorList>
    </citation>
    <scope>NUCLEOTIDE SEQUENCE</scope>
    <source>
        <strain evidence="2">CHS0354</strain>
        <tissue evidence="2">Mantle</tissue>
    </source>
</reference>
<proteinExistence type="predicted"/>
<feature type="region of interest" description="Disordered" evidence="1">
    <location>
        <begin position="52"/>
        <end position="110"/>
    </location>
</feature>
<organism evidence="2 3">
    <name type="scientific">Potamilus streckersoni</name>
    <dbReference type="NCBI Taxonomy" id="2493646"/>
    <lineage>
        <taxon>Eukaryota</taxon>
        <taxon>Metazoa</taxon>
        <taxon>Spiralia</taxon>
        <taxon>Lophotrochozoa</taxon>
        <taxon>Mollusca</taxon>
        <taxon>Bivalvia</taxon>
        <taxon>Autobranchia</taxon>
        <taxon>Heteroconchia</taxon>
        <taxon>Palaeoheterodonta</taxon>
        <taxon>Unionida</taxon>
        <taxon>Unionoidea</taxon>
        <taxon>Unionidae</taxon>
        <taxon>Ambleminae</taxon>
        <taxon>Lampsilini</taxon>
        <taxon>Potamilus</taxon>
    </lineage>
</organism>
<evidence type="ECO:0000313" key="2">
    <source>
        <dbReference type="EMBL" id="KAK3602587.1"/>
    </source>
</evidence>
<reference evidence="2" key="2">
    <citation type="journal article" date="2021" name="Genome Biol. Evol.">
        <title>Developing a high-quality reference genome for a parasitic bivalve with doubly uniparental inheritance (Bivalvia: Unionida).</title>
        <authorList>
            <person name="Smith C.H."/>
        </authorList>
    </citation>
    <scope>NUCLEOTIDE SEQUENCE</scope>
    <source>
        <strain evidence="2">CHS0354</strain>
        <tissue evidence="2">Mantle</tissue>
    </source>
</reference>
<gene>
    <name evidence="2" type="ORF">CHS0354_020651</name>
</gene>
<accession>A0AAE0T2G1</accession>
<reference evidence="2" key="1">
    <citation type="journal article" date="2021" name="Genome Biol. Evol.">
        <title>A High-Quality Reference Genome for a Parasitic Bivalve with Doubly Uniparental Inheritance (Bivalvia: Unionida).</title>
        <authorList>
            <person name="Smith C.H."/>
        </authorList>
    </citation>
    <scope>NUCLEOTIDE SEQUENCE</scope>
    <source>
        <strain evidence="2">CHS0354</strain>
    </source>
</reference>
<sequence length="110" mass="12453">MILLLKMDLRAPGAIFHLENLLPRITENVTLFLAVINRSKDKLKDGYRKELECEPNLPPRSVHNDSVEPNLPPRSVHNDSVEPNLPPRSVHNDSVEPNLPPRSVHNDSVQ</sequence>
<comment type="caution">
    <text evidence="2">The sequence shown here is derived from an EMBL/GenBank/DDBJ whole genome shotgun (WGS) entry which is preliminary data.</text>
</comment>
<dbReference type="EMBL" id="JAEAOA010001258">
    <property type="protein sequence ID" value="KAK3602587.1"/>
    <property type="molecule type" value="Genomic_DNA"/>
</dbReference>
<evidence type="ECO:0000313" key="3">
    <source>
        <dbReference type="Proteomes" id="UP001195483"/>
    </source>
</evidence>
<dbReference type="Proteomes" id="UP001195483">
    <property type="component" value="Unassembled WGS sequence"/>
</dbReference>
<protein>
    <submittedName>
        <fullName evidence="2">Uncharacterized protein</fullName>
    </submittedName>
</protein>